<dbReference type="Gene3D" id="2.60.120.10">
    <property type="entry name" value="Jelly Rolls"/>
    <property type="match status" value="1"/>
</dbReference>
<organism evidence="3 4">
    <name type="scientific">Candidatus Segetimicrobium genomatis</name>
    <dbReference type="NCBI Taxonomy" id="2569760"/>
    <lineage>
        <taxon>Bacteria</taxon>
        <taxon>Bacillati</taxon>
        <taxon>Candidatus Sysuimicrobiota</taxon>
        <taxon>Candidatus Sysuimicrobiia</taxon>
        <taxon>Candidatus Sysuimicrobiales</taxon>
        <taxon>Candidatus Segetimicrobiaceae</taxon>
        <taxon>Candidatus Segetimicrobium</taxon>
    </lineage>
</organism>
<dbReference type="InterPro" id="IPR018490">
    <property type="entry name" value="cNMP-bd_dom_sf"/>
</dbReference>
<dbReference type="InterPro" id="IPR050503">
    <property type="entry name" value="cAMP-dep_PK_reg_su-like"/>
</dbReference>
<evidence type="ECO:0000259" key="2">
    <source>
        <dbReference type="PROSITE" id="PS50042"/>
    </source>
</evidence>
<dbReference type="Proteomes" id="UP000318093">
    <property type="component" value="Unassembled WGS sequence"/>
</dbReference>
<comment type="caution">
    <text evidence="3">The sequence shown here is derived from an EMBL/GenBank/DDBJ whole genome shotgun (WGS) entry which is preliminary data.</text>
</comment>
<feature type="domain" description="Cyclic nucleotide-binding" evidence="2">
    <location>
        <begin position="100"/>
        <end position="215"/>
    </location>
</feature>
<dbReference type="PROSITE" id="PS00889">
    <property type="entry name" value="CNMP_BINDING_2"/>
    <property type="match status" value="1"/>
</dbReference>
<dbReference type="AlphaFoldDB" id="A0A537J7F6"/>
<accession>A0A537J7F6</accession>
<feature type="compositionally biased region" description="Low complexity" evidence="1">
    <location>
        <begin position="30"/>
        <end position="41"/>
    </location>
</feature>
<dbReference type="CDD" id="cd00038">
    <property type="entry name" value="CAP_ED"/>
    <property type="match status" value="1"/>
</dbReference>
<dbReference type="SUPFAM" id="SSF51206">
    <property type="entry name" value="cAMP-binding domain-like"/>
    <property type="match status" value="1"/>
</dbReference>
<dbReference type="PROSITE" id="PS50042">
    <property type="entry name" value="CNMP_BINDING_3"/>
    <property type="match status" value="1"/>
</dbReference>
<sequence length="225" mass="23543">MTRKPSHLGSYTQSGSLNGCGAASASIGASDLGKGAAPAGCRPRRASARETMRMDAGGDTSAGQEESLPDVVNQGTSRFRGATPMFGKSSKVALLQKVPLFRDLSRKRLERIAGLADELDIPAGKRLAAAGETGQELFVIVDGHATVKAGRGRTSRLGPGEFFGEMSLIDGGPRSATVEAAVDMKLLVVGRREFWSLLNAAPSLGLKIMSTLSRRVREAEATVSA</sequence>
<gene>
    <name evidence="3" type="ORF">E6H03_10325</name>
</gene>
<proteinExistence type="predicted"/>
<feature type="region of interest" description="Disordered" evidence="1">
    <location>
        <begin position="30"/>
        <end position="50"/>
    </location>
</feature>
<dbReference type="GO" id="GO:0004862">
    <property type="term" value="F:cAMP-dependent protein kinase inhibitor activity"/>
    <property type="evidence" value="ECO:0007669"/>
    <property type="project" value="TreeGrafter"/>
</dbReference>
<dbReference type="SMART" id="SM00100">
    <property type="entry name" value="cNMP"/>
    <property type="match status" value="1"/>
</dbReference>
<dbReference type="PANTHER" id="PTHR11635">
    <property type="entry name" value="CAMP-DEPENDENT PROTEIN KINASE REGULATORY CHAIN"/>
    <property type="match status" value="1"/>
</dbReference>
<dbReference type="Pfam" id="PF00027">
    <property type="entry name" value="cNMP_binding"/>
    <property type="match status" value="1"/>
</dbReference>
<dbReference type="InterPro" id="IPR014710">
    <property type="entry name" value="RmlC-like_jellyroll"/>
</dbReference>
<dbReference type="InterPro" id="IPR000595">
    <property type="entry name" value="cNMP-bd_dom"/>
</dbReference>
<reference evidence="3 4" key="1">
    <citation type="journal article" date="2019" name="Nat. Microbiol.">
        <title>Mediterranean grassland soil C-N compound turnover is dependent on rainfall and depth, and is mediated by genomically divergent microorganisms.</title>
        <authorList>
            <person name="Diamond S."/>
            <person name="Andeer P.F."/>
            <person name="Li Z."/>
            <person name="Crits-Christoph A."/>
            <person name="Burstein D."/>
            <person name="Anantharaman K."/>
            <person name="Lane K.R."/>
            <person name="Thomas B.C."/>
            <person name="Pan C."/>
            <person name="Northen T.R."/>
            <person name="Banfield J.F."/>
        </authorList>
    </citation>
    <scope>NUCLEOTIDE SEQUENCE [LARGE SCALE GENOMIC DNA]</scope>
    <source>
        <strain evidence="3">NP_6</strain>
    </source>
</reference>
<evidence type="ECO:0000313" key="3">
    <source>
        <dbReference type="EMBL" id="TMI79423.1"/>
    </source>
</evidence>
<evidence type="ECO:0000313" key="4">
    <source>
        <dbReference type="Proteomes" id="UP000318093"/>
    </source>
</evidence>
<dbReference type="GO" id="GO:0005829">
    <property type="term" value="C:cytosol"/>
    <property type="evidence" value="ECO:0007669"/>
    <property type="project" value="TreeGrafter"/>
</dbReference>
<evidence type="ECO:0000256" key="1">
    <source>
        <dbReference type="SAM" id="MobiDB-lite"/>
    </source>
</evidence>
<dbReference type="EMBL" id="VBAN01000329">
    <property type="protein sequence ID" value="TMI79423.1"/>
    <property type="molecule type" value="Genomic_DNA"/>
</dbReference>
<dbReference type="GO" id="GO:0030552">
    <property type="term" value="F:cAMP binding"/>
    <property type="evidence" value="ECO:0007669"/>
    <property type="project" value="TreeGrafter"/>
</dbReference>
<dbReference type="GO" id="GO:0005952">
    <property type="term" value="C:cAMP-dependent protein kinase complex"/>
    <property type="evidence" value="ECO:0007669"/>
    <property type="project" value="InterPro"/>
</dbReference>
<protein>
    <submittedName>
        <fullName evidence="3">Cyclic nucleotide-binding domain-containing protein</fullName>
    </submittedName>
</protein>
<dbReference type="InterPro" id="IPR018488">
    <property type="entry name" value="cNMP-bd_CS"/>
</dbReference>
<dbReference type="PANTHER" id="PTHR11635:SF152">
    <property type="entry name" value="CAMP-DEPENDENT PROTEIN KINASE TYPE I REGULATORY SUBUNIT-RELATED"/>
    <property type="match status" value="1"/>
</dbReference>
<dbReference type="GO" id="GO:0034236">
    <property type="term" value="F:protein kinase A catalytic subunit binding"/>
    <property type="evidence" value="ECO:0007669"/>
    <property type="project" value="TreeGrafter"/>
</dbReference>
<name>A0A537J7F6_9BACT</name>